<dbReference type="GO" id="GO:0005737">
    <property type="term" value="C:cytoplasm"/>
    <property type="evidence" value="ECO:0007669"/>
    <property type="project" value="UniProtKB-SubCell"/>
</dbReference>
<dbReference type="Proteomes" id="UP000619743">
    <property type="component" value="Unassembled WGS sequence"/>
</dbReference>
<evidence type="ECO:0000256" key="2">
    <source>
        <dbReference type="ARBA" id="ARBA00022490"/>
    </source>
</evidence>
<evidence type="ECO:0000256" key="4">
    <source>
        <dbReference type="HAMAP-Rule" id="MF_00695"/>
    </source>
</evidence>
<dbReference type="EMBL" id="BMDX01000003">
    <property type="protein sequence ID" value="GGA68616.1"/>
    <property type="molecule type" value="Genomic_DNA"/>
</dbReference>
<dbReference type="SUPFAM" id="SSF101322">
    <property type="entry name" value="YcfC-like"/>
    <property type="match status" value="1"/>
</dbReference>
<evidence type="ECO:0000256" key="1">
    <source>
        <dbReference type="ARBA" id="ARBA00022475"/>
    </source>
</evidence>
<dbReference type="Gene3D" id="1.10.3890.10">
    <property type="entry name" value="HflD-like"/>
    <property type="match status" value="1"/>
</dbReference>
<dbReference type="NCBIfam" id="NF001248">
    <property type="entry name" value="PRK00218.1-4"/>
    <property type="match status" value="1"/>
</dbReference>
<organism evidence="5 6">
    <name type="scientific">Neiella marina</name>
    <dbReference type="NCBI Taxonomy" id="508461"/>
    <lineage>
        <taxon>Bacteria</taxon>
        <taxon>Pseudomonadati</taxon>
        <taxon>Pseudomonadota</taxon>
        <taxon>Gammaproteobacteria</taxon>
        <taxon>Alteromonadales</taxon>
        <taxon>Echinimonadaceae</taxon>
        <taxon>Neiella</taxon>
    </lineage>
</organism>
<evidence type="ECO:0000313" key="5">
    <source>
        <dbReference type="EMBL" id="GGA68616.1"/>
    </source>
</evidence>
<keyword evidence="6" id="KW-1185">Reference proteome</keyword>
<dbReference type="AlphaFoldDB" id="A0A8J2XMX9"/>
<comment type="similarity">
    <text evidence="4">Belongs to the HflD family.</text>
</comment>
<evidence type="ECO:0000256" key="3">
    <source>
        <dbReference type="ARBA" id="ARBA00023136"/>
    </source>
</evidence>
<protein>
    <recommendedName>
        <fullName evidence="4">High frequency lysogenization protein HflD homolog</fullName>
    </recommendedName>
</protein>
<proteinExistence type="inferred from homology"/>
<dbReference type="PANTHER" id="PTHR38100">
    <property type="entry name" value="HIGH FREQUENCY LYSOGENIZATION PROTEIN HFLD"/>
    <property type="match status" value="1"/>
</dbReference>
<gene>
    <name evidence="4 5" type="primary">hflD</name>
    <name evidence="5" type="ORF">GCM10011369_07830</name>
</gene>
<dbReference type="InterPro" id="IPR035932">
    <property type="entry name" value="HflD-like_sf"/>
</dbReference>
<comment type="subcellular location">
    <subcellularLocation>
        <location evidence="4">Cytoplasm</location>
    </subcellularLocation>
    <subcellularLocation>
        <location evidence="4">Cell membrane</location>
        <topology evidence="4">Peripheral membrane protein</topology>
        <orientation evidence="4">Cytoplasmic side</orientation>
    </subcellularLocation>
</comment>
<dbReference type="InterPro" id="IPR007451">
    <property type="entry name" value="HflD"/>
</dbReference>
<keyword evidence="1 4" id="KW-1003">Cell membrane</keyword>
<dbReference type="HAMAP" id="MF_00695">
    <property type="entry name" value="HflD_protein"/>
    <property type="match status" value="1"/>
</dbReference>
<dbReference type="RefSeq" id="WP_229744628.1">
    <property type="nucleotide sequence ID" value="NZ_BMDX01000003.1"/>
</dbReference>
<keyword evidence="2 4" id="KW-0963">Cytoplasm</keyword>
<dbReference type="GO" id="GO:0005886">
    <property type="term" value="C:plasma membrane"/>
    <property type="evidence" value="ECO:0007669"/>
    <property type="project" value="UniProtKB-SubCell"/>
</dbReference>
<evidence type="ECO:0000313" key="6">
    <source>
        <dbReference type="Proteomes" id="UP000619743"/>
    </source>
</evidence>
<dbReference type="Pfam" id="PF04356">
    <property type="entry name" value="DUF489"/>
    <property type="match status" value="1"/>
</dbReference>
<name>A0A8J2XMX9_9GAMM</name>
<keyword evidence="3 4" id="KW-0472">Membrane</keyword>
<accession>A0A8J2XMX9</accession>
<comment type="caution">
    <text evidence="5">The sequence shown here is derived from an EMBL/GenBank/DDBJ whole genome shotgun (WGS) entry which is preliminary data.</text>
</comment>
<reference evidence="6" key="1">
    <citation type="journal article" date="2019" name="Int. J. Syst. Evol. Microbiol.">
        <title>The Global Catalogue of Microorganisms (GCM) 10K type strain sequencing project: providing services to taxonomists for standard genome sequencing and annotation.</title>
        <authorList>
            <consortium name="The Broad Institute Genomics Platform"/>
            <consortium name="The Broad Institute Genome Sequencing Center for Infectious Disease"/>
            <person name="Wu L."/>
            <person name="Ma J."/>
        </authorList>
    </citation>
    <scope>NUCLEOTIDE SEQUENCE [LARGE SCALE GENOMIC DNA]</scope>
    <source>
        <strain evidence="6">CGMCC 1.10130</strain>
    </source>
</reference>
<dbReference type="NCBIfam" id="NF001246">
    <property type="entry name" value="PRK00218.1-2"/>
    <property type="match status" value="1"/>
</dbReference>
<dbReference type="PANTHER" id="PTHR38100:SF1">
    <property type="entry name" value="HIGH FREQUENCY LYSOGENIZATION PROTEIN HFLD"/>
    <property type="match status" value="1"/>
</dbReference>
<sequence length="208" mass="22679">MTDMSIYGERMIALSAVCQSAYVVSQIARNGNADQDLLEISLNSILLTEPDDTADVFGGIGNVRTGARHLLSHIEPKSQPRNMDVFRYSVALLALERRLRKANGAFAALAERIEHSKRQLAHSELLDDQMISGLASIYSDIVSPVGQRIQVAGAPANLKPTANQNKIRATLLAGVRAAVLWRQLGGNRLQFLLGRKKMVAATKSIISF</sequence>